<feature type="transmembrane region" description="Helical" evidence="3">
    <location>
        <begin position="12"/>
        <end position="35"/>
    </location>
</feature>
<keyword evidence="3" id="KW-0472">Membrane</keyword>
<keyword evidence="3" id="KW-0812">Transmembrane</keyword>
<dbReference type="Proteomes" id="UP001497623">
    <property type="component" value="Unassembled WGS sequence"/>
</dbReference>
<keyword evidence="3" id="KW-1133">Transmembrane helix</keyword>
<comment type="caution">
    <text evidence="5">The sequence shown here is derived from an EMBL/GenBank/DDBJ whole genome shotgun (WGS) entry which is preliminary data.</text>
</comment>
<dbReference type="InterPro" id="IPR027417">
    <property type="entry name" value="P-loop_NTPase"/>
</dbReference>
<dbReference type="CDD" id="cd00882">
    <property type="entry name" value="Ras_like_GTPase"/>
    <property type="match status" value="1"/>
</dbReference>
<dbReference type="SUPFAM" id="SSF52540">
    <property type="entry name" value="P-loop containing nucleoside triphosphate hydrolases"/>
    <property type="match status" value="1"/>
</dbReference>
<dbReference type="InterPro" id="IPR006703">
    <property type="entry name" value="G_AIG1"/>
</dbReference>
<organism evidence="5 6">
    <name type="scientific">Meganyctiphanes norvegica</name>
    <name type="common">Northern krill</name>
    <name type="synonym">Thysanopoda norvegica</name>
    <dbReference type="NCBI Taxonomy" id="48144"/>
    <lineage>
        <taxon>Eukaryota</taxon>
        <taxon>Metazoa</taxon>
        <taxon>Ecdysozoa</taxon>
        <taxon>Arthropoda</taxon>
        <taxon>Crustacea</taxon>
        <taxon>Multicrustacea</taxon>
        <taxon>Malacostraca</taxon>
        <taxon>Eumalacostraca</taxon>
        <taxon>Eucarida</taxon>
        <taxon>Euphausiacea</taxon>
        <taxon>Euphausiidae</taxon>
        <taxon>Meganyctiphanes</taxon>
    </lineage>
</organism>
<sequence>EAPYGGNSNDTIILIALTSVVGCLALSTIIVIVFVKTIVHKKDKDVEHDFLIPKEHTKRRKVDIRRLTKTLSTPTKAKKKSIQIHKLRMMEDHHDADQKVQKLSLGSLDLDVPTKTILMLGETGVGKSSTINALANYIFGIELNDKERVLLIENKTEYMTAYVLPYQIGMPYSYNYVIIDTPGFGDTRGFERDQQLLHQLKTFLKQDYDINQIDIVGFVVKASVPRLTIAQKYIYDGLFSMFGKDISQNILLLVTFAGPENPPVLEVLNDAGIQYLGYFKINTESLYNETGETGKLTFNNQAKIEFNWNMTENSLQKMFEKMNGISPVNISLTKVVLEDSTRLRSVVGSLQNKIQEGLDKVAQLKLNQIEAARPEETKLIEQDIKHTEELLVNSIKEAQQLTARLKQIPLRLDPLSVHGYIEQLIDIEEKDMQPNYEQRIQVLVKLKQENNVLKAVINKDQSPVETWL</sequence>
<proteinExistence type="inferred from homology"/>
<feature type="non-terminal residue" evidence="5">
    <location>
        <position position="1"/>
    </location>
</feature>
<evidence type="ECO:0000259" key="4">
    <source>
        <dbReference type="Pfam" id="PF04548"/>
    </source>
</evidence>
<dbReference type="PANTHER" id="PTHR32046">
    <property type="entry name" value="G DOMAIN-CONTAINING PROTEIN"/>
    <property type="match status" value="1"/>
</dbReference>
<dbReference type="AlphaFoldDB" id="A0AAV2QQH3"/>
<feature type="domain" description="AIG1-type G" evidence="4">
    <location>
        <begin position="115"/>
        <end position="255"/>
    </location>
</feature>
<evidence type="ECO:0000256" key="3">
    <source>
        <dbReference type="SAM" id="Phobius"/>
    </source>
</evidence>
<evidence type="ECO:0000256" key="2">
    <source>
        <dbReference type="ARBA" id="ARBA00022741"/>
    </source>
</evidence>
<accession>A0AAV2QQH3</accession>
<dbReference type="Gene3D" id="3.40.50.300">
    <property type="entry name" value="P-loop containing nucleotide triphosphate hydrolases"/>
    <property type="match status" value="1"/>
</dbReference>
<evidence type="ECO:0000313" key="5">
    <source>
        <dbReference type="EMBL" id="CAL4092008.1"/>
    </source>
</evidence>
<gene>
    <name evidence="5" type="ORF">MNOR_LOCUS14493</name>
</gene>
<dbReference type="Pfam" id="PF04548">
    <property type="entry name" value="AIG1"/>
    <property type="match status" value="1"/>
</dbReference>
<evidence type="ECO:0000313" key="6">
    <source>
        <dbReference type="Proteomes" id="UP001497623"/>
    </source>
</evidence>
<comment type="similarity">
    <text evidence="1">Belongs to the TRAFAC class TrmE-Era-EngA-EngB-Septin-like GTPase superfamily. AIG1/Toc34/Toc159-like paraseptin GTPase family. IAN subfamily.</text>
</comment>
<reference evidence="5 6" key="1">
    <citation type="submission" date="2024-05" db="EMBL/GenBank/DDBJ databases">
        <authorList>
            <person name="Wallberg A."/>
        </authorList>
    </citation>
    <scope>NUCLEOTIDE SEQUENCE [LARGE SCALE GENOMIC DNA]</scope>
</reference>
<dbReference type="PANTHER" id="PTHR32046:SF14">
    <property type="match status" value="1"/>
</dbReference>
<feature type="non-terminal residue" evidence="5">
    <location>
        <position position="468"/>
    </location>
</feature>
<keyword evidence="6" id="KW-1185">Reference proteome</keyword>
<keyword evidence="2" id="KW-0547">Nucleotide-binding</keyword>
<dbReference type="GO" id="GO:0005525">
    <property type="term" value="F:GTP binding"/>
    <property type="evidence" value="ECO:0007669"/>
    <property type="project" value="InterPro"/>
</dbReference>
<protein>
    <recommendedName>
        <fullName evidence="4">AIG1-type G domain-containing protein</fullName>
    </recommendedName>
</protein>
<name>A0AAV2QQH3_MEGNR</name>
<dbReference type="EMBL" id="CAXKWB010008701">
    <property type="protein sequence ID" value="CAL4092008.1"/>
    <property type="molecule type" value="Genomic_DNA"/>
</dbReference>
<evidence type="ECO:0000256" key="1">
    <source>
        <dbReference type="ARBA" id="ARBA00008535"/>
    </source>
</evidence>